<dbReference type="Proteomes" id="UP000006671">
    <property type="component" value="Unassembled WGS sequence"/>
</dbReference>
<evidence type="ECO:0000256" key="1">
    <source>
        <dbReference type="ARBA" id="ARBA00004406"/>
    </source>
</evidence>
<dbReference type="GO" id="GO:0061723">
    <property type="term" value="P:glycophagy"/>
    <property type="evidence" value="ECO:0007669"/>
    <property type="project" value="TreeGrafter"/>
</dbReference>
<keyword evidence="13" id="KW-1185">Reference proteome</keyword>
<comment type="catalytic activity">
    <reaction evidence="10">
        <text>a 1,2-diacyl-sn-glycero-3-phospho-L-serine(in) = a 1,2-diacyl-sn-glycero-3-phospho-L-serine(out)</text>
        <dbReference type="Rhea" id="RHEA:38663"/>
        <dbReference type="ChEBI" id="CHEBI:57262"/>
    </reaction>
</comment>
<dbReference type="GO" id="GO:0032266">
    <property type="term" value="F:phosphatidylinositol-3-phosphate binding"/>
    <property type="evidence" value="ECO:0007669"/>
    <property type="project" value="TreeGrafter"/>
</dbReference>
<evidence type="ECO:0000313" key="13">
    <source>
        <dbReference type="Proteomes" id="UP000006671"/>
    </source>
</evidence>
<name>D2V133_NAEGR</name>
<dbReference type="OMA" id="NTITECP"/>
<keyword evidence="7" id="KW-0072">Autophagy</keyword>
<comment type="subcellular location">
    <subcellularLocation>
        <location evidence="1">Endoplasmic reticulum membrane</location>
        <topology evidence="1">Peripheral membrane protein</topology>
    </subcellularLocation>
    <subcellularLocation>
        <location evidence="2">Preautophagosomal structure membrane</location>
        <topology evidence="2">Peripheral membrane protein</topology>
    </subcellularLocation>
</comment>
<evidence type="ECO:0000313" key="12">
    <source>
        <dbReference type="EMBL" id="EFC49620.1"/>
    </source>
</evidence>
<dbReference type="PANTHER" id="PTHR13190:SF1">
    <property type="entry name" value="AUTOPHAGY-RELATED 2, ISOFORM A"/>
    <property type="match status" value="1"/>
</dbReference>
<dbReference type="GO" id="GO:0005789">
    <property type="term" value="C:endoplasmic reticulum membrane"/>
    <property type="evidence" value="ECO:0007669"/>
    <property type="project" value="UniProtKB-SubCell"/>
</dbReference>
<dbReference type="InterPro" id="IPR026849">
    <property type="entry name" value="ATG2"/>
</dbReference>
<organism evidence="13">
    <name type="scientific">Naegleria gruberi</name>
    <name type="common">Amoeba</name>
    <dbReference type="NCBI Taxonomy" id="5762"/>
    <lineage>
        <taxon>Eukaryota</taxon>
        <taxon>Discoba</taxon>
        <taxon>Heterolobosea</taxon>
        <taxon>Tetramitia</taxon>
        <taxon>Eutetramitia</taxon>
        <taxon>Vahlkampfiidae</taxon>
        <taxon>Naegleria</taxon>
    </lineage>
</organism>
<reference evidence="12 13" key="1">
    <citation type="journal article" date="2010" name="Cell">
        <title>The genome of Naegleria gruberi illuminates early eukaryotic versatility.</title>
        <authorList>
            <person name="Fritz-Laylin L.K."/>
            <person name="Prochnik S.E."/>
            <person name="Ginger M.L."/>
            <person name="Dacks J.B."/>
            <person name="Carpenter M.L."/>
            <person name="Field M.C."/>
            <person name="Kuo A."/>
            <person name="Paredez A."/>
            <person name="Chapman J."/>
            <person name="Pham J."/>
            <person name="Shu S."/>
            <person name="Neupane R."/>
            <person name="Cipriano M."/>
            <person name="Mancuso J."/>
            <person name="Tu H."/>
            <person name="Salamov A."/>
            <person name="Lindquist E."/>
            <person name="Shapiro H."/>
            <person name="Lucas S."/>
            <person name="Grigoriev I.V."/>
            <person name="Cande W.Z."/>
            <person name="Fulton C."/>
            <person name="Rokhsar D.S."/>
            <person name="Dawson S.C."/>
        </authorList>
    </citation>
    <scope>NUCLEOTIDE SEQUENCE [LARGE SCALE GENOMIC DNA]</scope>
    <source>
        <strain evidence="12 13">NEG-M</strain>
    </source>
</reference>
<sequence length="1392" mass="156376">MGNSLANALHQKVVLEVLKRSPIWELIHPISVNQIKTSLPTRFDASENINPNNFHYYKIENVTFRVDVLNRFLACSVRNLEITEGYIEYISIRIPHMSNMVNNLSSIRVAVFGVLLSIKWVDEFTDLSNSMLQSSVMLQSVSDMLTSQWSDRSDIGDASPMTEFGEGEAVLFSAVDAFISKFSINIQNVTINISMPQNQVISLFIPQVVYFDNTNHSSSNKVYSYTMNLKNGFIIQSGDKPITTDIDMKNNFMYANGMISLTVSVDVQKSKINLSVQCDQAHLVLSPSRIEMMLRMYAFIFDKKQHIKRKQQSKIRTEDVKTEERFYMDFNFEAGRIQGILLFKDQQDIDWKSEFGMIEPQNITVPHVVCVFNDIAMRYKSAFDGILHTTTSIDVGQLFIVDELSKVKTSDDTALLPLTPIENALMVHIGAVIVDIKLITLFKESIKLISRIVKLHQSFEEKNPQTIIYQPYRDENDDDPNDNKDLSTIIRKTVSPFVNIELIEIDIRSEESNTVLYASMFGLQSDNNYKFEVTSSSVHLADEDTDIRSEIISLADMSISLREDSVEIGNKNTRASGSLNQYQYHILMGITNEILSILSSKDMEQLSSPSLEETDSSEFSILFNFNELEVLLSGELYSVMLALSSVSGQFQLEGKDSKAIVDIGNCKVSERLDGVENCIINKFSNLLKPFTKQDQAIKVIFLSSPSTTFVDIQTCGLCIDFSMENLKTIEFLTSFFKTEESGREESNSMDPPKAMSITVQNDHTILNFKSPDASIYLYLNHLKTKISQQSDCNCTILASIYPTLSSVTKRNLINIDLETVEGFIGPLITSSDLSKRATDNSSIDFGFSSIMKKSGFFELLSVGCANLLIKTKPGSFELDKVKLSNSTLHFYLSKTTLATLTRIISSLNKPTSYNNSGNYMMVEESVMESMYSIASSQVDDYFIVDSDVESVADDDYEDYKTMTFSKLLPYVIDEDYVDKQSSKKNQFLSNVNSTFELFVTDDVNIYLHLTNSKDTRNEKMSVILSGTSLRYVELTDEDESTKVTNISLKLKDLVVHDRYNLNSVCKFISRKHSTYDIDEDFLSVGLKINKDMEQQTHIELTVQVVPIKLDVHEHTVDFLIDLFSPPEDDSLNTRSTTSVATTTASITRDGDSALTIFDRVIINDITVFLNYYPSIKSSLPRVSDASLTITSFKVLRGDEVCGVDNLVALITNHIFKHFTNPTDIFKLLLGLRTIKSIYNIVGGVGDLVFIPIREFRKDGAMIRGVNMGIWNFMKTLSLNTTMFAAGTVDALHMICTKVDNYLTEEEGQMLSSIDNYPQFSETGVAEAALNEVKQGIAVISLPTSSSSAVRVVVSPLRGITSALSIIFNRLVDNITTTEDGSSSSMNSQDHSH</sequence>
<keyword evidence="9" id="KW-0472">Membrane</keyword>
<evidence type="ECO:0000256" key="11">
    <source>
        <dbReference type="ARBA" id="ARBA00024615"/>
    </source>
</evidence>
<gene>
    <name evidence="12" type="ORF">NAEGRDRAFT_78113</name>
</gene>
<protein>
    <recommendedName>
        <fullName evidence="4">Autophagy-related protein 2</fullName>
    </recommendedName>
</protein>
<dbReference type="GeneID" id="8852345"/>
<evidence type="ECO:0000256" key="7">
    <source>
        <dbReference type="ARBA" id="ARBA00023006"/>
    </source>
</evidence>
<dbReference type="KEGG" id="ngr:NAEGRDRAFT_78113"/>
<keyword evidence="6" id="KW-0256">Endoplasmic reticulum</keyword>
<accession>D2V133</accession>
<dbReference type="GO" id="GO:0034045">
    <property type="term" value="C:phagophore assembly site membrane"/>
    <property type="evidence" value="ECO:0007669"/>
    <property type="project" value="UniProtKB-SubCell"/>
</dbReference>
<comment type="catalytic activity">
    <reaction evidence="11">
        <text>a 1,2-diacyl-sn-glycero-3-phosphoethanolamine(in) = a 1,2-diacyl-sn-glycero-3-phosphoethanolamine(out)</text>
        <dbReference type="Rhea" id="RHEA:38895"/>
        <dbReference type="ChEBI" id="CHEBI:64612"/>
    </reaction>
</comment>
<dbReference type="VEuPathDB" id="AmoebaDB:NAEGRDRAFT_78113"/>
<keyword evidence="5" id="KW-0813">Transport</keyword>
<dbReference type="RefSeq" id="XP_002682364.1">
    <property type="nucleotide sequence ID" value="XM_002682318.1"/>
</dbReference>
<evidence type="ECO:0000256" key="3">
    <source>
        <dbReference type="ARBA" id="ARBA00009714"/>
    </source>
</evidence>
<dbReference type="GO" id="GO:0061908">
    <property type="term" value="C:phagophore"/>
    <property type="evidence" value="ECO:0007669"/>
    <property type="project" value="TreeGrafter"/>
</dbReference>
<evidence type="ECO:0000256" key="6">
    <source>
        <dbReference type="ARBA" id="ARBA00022824"/>
    </source>
</evidence>
<dbReference type="GO" id="GO:0043495">
    <property type="term" value="F:protein-membrane adaptor activity"/>
    <property type="evidence" value="ECO:0007669"/>
    <property type="project" value="TreeGrafter"/>
</dbReference>
<dbReference type="GO" id="GO:0034727">
    <property type="term" value="P:piecemeal microautophagy of the nucleus"/>
    <property type="evidence" value="ECO:0007669"/>
    <property type="project" value="TreeGrafter"/>
</dbReference>
<comment type="similarity">
    <text evidence="3">Belongs to the ATG2 family.</text>
</comment>
<dbReference type="PANTHER" id="PTHR13190">
    <property type="entry name" value="AUTOPHAGY-RELATED 2, ISOFORM A"/>
    <property type="match status" value="1"/>
</dbReference>
<dbReference type="GO" id="GO:0000045">
    <property type="term" value="P:autophagosome assembly"/>
    <property type="evidence" value="ECO:0007669"/>
    <property type="project" value="TreeGrafter"/>
</dbReference>
<dbReference type="GO" id="GO:0006869">
    <property type="term" value="P:lipid transport"/>
    <property type="evidence" value="ECO:0007669"/>
    <property type="project" value="UniProtKB-KW"/>
</dbReference>
<dbReference type="STRING" id="5762.D2V133"/>
<dbReference type="OrthoDB" id="18982at2759"/>
<evidence type="ECO:0000256" key="9">
    <source>
        <dbReference type="ARBA" id="ARBA00023136"/>
    </source>
</evidence>
<dbReference type="GO" id="GO:0000422">
    <property type="term" value="P:autophagy of mitochondrion"/>
    <property type="evidence" value="ECO:0007669"/>
    <property type="project" value="TreeGrafter"/>
</dbReference>
<evidence type="ECO:0000256" key="8">
    <source>
        <dbReference type="ARBA" id="ARBA00023055"/>
    </source>
</evidence>
<keyword evidence="8" id="KW-0445">Lipid transport</keyword>
<evidence type="ECO:0000256" key="10">
    <source>
        <dbReference type="ARBA" id="ARBA00024479"/>
    </source>
</evidence>
<proteinExistence type="inferred from homology"/>
<dbReference type="InParanoid" id="D2V133"/>
<dbReference type="GO" id="GO:0061709">
    <property type="term" value="P:reticulophagy"/>
    <property type="evidence" value="ECO:0007669"/>
    <property type="project" value="TreeGrafter"/>
</dbReference>
<evidence type="ECO:0000256" key="5">
    <source>
        <dbReference type="ARBA" id="ARBA00022448"/>
    </source>
</evidence>
<dbReference type="EMBL" id="GG738847">
    <property type="protein sequence ID" value="EFC49620.1"/>
    <property type="molecule type" value="Genomic_DNA"/>
</dbReference>
<evidence type="ECO:0000256" key="4">
    <source>
        <dbReference type="ARBA" id="ARBA00018070"/>
    </source>
</evidence>
<evidence type="ECO:0000256" key="2">
    <source>
        <dbReference type="ARBA" id="ARBA00004623"/>
    </source>
</evidence>